<sequence length="82" mass="9123">MSLLFHWERRFPLASTHWQRTRPRSLAVPEGSYHMTSQLDDMCSSRKRKCLVRGGERPGGAGLGLRGVGEGGARHEAFTPTS</sequence>
<reference evidence="2 3" key="1">
    <citation type="submission" date="2019-03" db="EMBL/GenBank/DDBJ databases">
        <title>First draft genome of Liparis tanakae, snailfish: a comprehensive survey of snailfish specific genes.</title>
        <authorList>
            <person name="Kim W."/>
            <person name="Song I."/>
            <person name="Jeong J.-H."/>
            <person name="Kim D."/>
            <person name="Kim S."/>
            <person name="Ryu S."/>
            <person name="Song J.Y."/>
            <person name="Lee S.K."/>
        </authorList>
    </citation>
    <scope>NUCLEOTIDE SEQUENCE [LARGE SCALE GENOMIC DNA]</scope>
    <source>
        <tissue evidence="2">Muscle</tissue>
    </source>
</reference>
<organism evidence="2 3">
    <name type="scientific">Liparis tanakae</name>
    <name type="common">Tanaka's snailfish</name>
    <dbReference type="NCBI Taxonomy" id="230148"/>
    <lineage>
        <taxon>Eukaryota</taxon>
        <taxon>Metazoa</taxon>
        <taxon>Chordata</taxon>
        <taxon>Craniata</taxon>
        <taxon>Vertebrata</taxon>
        <taxon>Euteleostomi</taxon>
        <taxon>Actinopterygii</taxon>
        <taxon>Neopterygii</taxon>
        <taxon>Teleostei</taxon>
        <taxon>Neoteleostei</taxon>
        <taxon>Acanthomorphata</taxon>
        <taxon>Eupercaria</taxon>
        <taxon>Perciformes</taxon>
        <taxon>Cottioidei</taxon>
        <taxon>Cottales</taxon>
        <taxon>Liparidae</taxon>
        <taxon>Liparis</taxon>
    </lineage>
</organism>
<dbReference type="AlphaFoldDB" id="A0A4Z2J5E1"/>
<comment type="caution">
    <text evidence="2">The sequence shown here is derived from an EMBL/GenBank/DDBJ whole genome shotgun (WGS) entry which is preliminary data.</text>
</comment>
<accession>A0A4Z2J5E1</accession>
<protein>
    <submittedName>
        <fullName evidence="2">Uncharacterized protein</fullName>
    </submittedName>
</protein>
<proteinExistence type="predicted"/>
<evidence type="ECO:0000313" key="3">
    <source>
        <dbReference type="Proteomes" id="UP000314294"/>
    </source>
</evidence>
<feature type="compositionally biased region" description="Gly residues" evidence="1">
    <location>
        <begin position="57"/>
        <end position="71"/>
    </location>
</feature>
<keyword evidence="3" id="KW-1185">Reference proteome</keyword>
<feature type="region of interest" description="Disordered" evidence="1">
    <location>
        <begin position="54"/>
        <end position="82"/>
    </location>
</feature>
<evidence type="ECO:0000313" key="2">
    <source>
        <dbReference type="EMBL" id="TNN84868.1"/>
    </source>
</evidence>
<feature type="compositionally biased region" description="Basic and acidic residues" evidence="1">
    <location>
        <begin position="72"/>
        <end position="82"/>
    </location>
</feature>
<gene>
    <name evidence="2" type="ORF">EYF80_004913</name>
</gene>
<name>A0A4Z2J5E1_9TELE</name>
<evidence type="ECO:0000256" key="1">
    <source>
        <dbReference type="SAM" id="MobiDB-lite"/>
    </source>
</evidence>
<dbReference type="EMBL" id="SRLO01000024">
    <property type="protein sequence ID" value="TNN84868.1"/>
    <property type="molecule type" value="Genomic_DNA"/>
</dbReference>
<dbReference type="Proteomes" id="UP000314294">
    <property type="component" value="Unassembled WGS sequence"/>
</dbReference>